<reference evidence="7" key="1">
    <citation type="submission" date="2018-05" db="EMBL/GenBank/DDBJ databases">
        <authorList>
            <person name="Lanie J.A."/>
            <person name="Ng W.-L."/>
            <person name="Kazmierczak K.M."/>
            <person name="Andrzejewski T.M."/>
            <person name="Davidsen T.M."/>
            <person name="Wayne K.J."/>
            <person name="Tettelin H."/>
            <person name="Glass J.I."/>
            <person name="Rusch D."/>
            <person name="Podicherti R."/>
            <person name="Tsui H.-C.T."/>
            <person name="Winkler M.E."/>
        </authorList>
    </citation>
    <scope>NUCLEOTIDE SEQUENCE</scope>
</reference>
<dbReference type="NCBIfam" id="NF033196">
    <property type="entry name" value="c_type_nonphoto"/>
    <property type="match status" value="1"/>
</dbReference>
<protein>
    <recommendedName>
        <fullName evidence="8">C-type cytochrome</fullName>
    </recommendedName>
</protein>
<evidence type="ECO:0000256" key="1">
    <source>
        <dbReference type="ARBA" id="ARBA00022448"/>
    </source>
</evidence>
<accession>A0A381T663</accession>
<sequence>MNMKKVWLLFLSIVFSATMIAGDKTPKNLKVLDFTSTKDVKKYMKMISKDLGVKCKYCHDMNDKSIDTEHKDIARFMMTMVQTQNDSVFNYEGASQISCWTCHRGSTAPELVRPK</sequence>
<keyword evidence="3" id="KW-0349">Heme</keyword>
<evidence type="ECO:0008006" key="8">
    <source>
        <dbReference type="Google" id="ProtNLM"/>
    </source>
</evidence>
<dbReference type="InterPro" id="IPR036280">
    <property type="entry name" value="Multihaem_cyt_sf"/>
</dbReference>
<dbReference type="InterPro" id="IPR003158">
    <property type="entry name" value="Photosyn_RC_cyt_c-su"/>
</dbReference>
<dbReference type="Pfam" id="PF02276">
    <property type="entry name" value="CytoC_RC"/>
    <property type="match status" value="1"/>
</dbReference>
<dbReference type="GO" id="GO:0009055">
    <property type="term" value="F:electron transfer activity"/>
    <property type="evidence" value="ECO:0007669"/>
    <property type="project" value="InterPro"/>
</dbReference>
<dbReference type="SUPFAM" id="SSF48695">
    <property type="entry name" value="Multiheme cytochromes"/>
    <property type="match status" value="1"/>
</dbReference>
<keyword evidence="1" id="KW-0813">Transport</keyword>
<evidence type="ECO:0000256" key="5">
    <source>
        <dbReference type="ARBA" id="ARBA00022982"/>
    </source>
</evidence>
<evidence type="ECO:0000256" key="2">
    <source>
        <dbReference type="ARBA" id="ARBA00022531"/>
    </source>
</evidence>
<dbReference type="GO" id="GO:0020037">
    <property type="term" value="F:heme binding"/>
    <property type="evidence" value="ECO:0007669"/>
    <property type="project" value="InterPro"/>
</dbReference>
<dbReference type="InterPro" id="IPR023119">
    <property type="entry name" value="Multihaem_cyt_PRC_cyt_su-like"/>
</dbReference>
<keyword evidence="4" id="KW-0479">Metal-binding</keyword>
<dbReference type="GO" id="GO:0030077">
    <property type="term" value="C:plasma membrane light-harvesting complex"/>
    <property type="evidence" value="ECO:0007669"/>
    <property type="project" value="InterPro"/>
</dbReference>
<keyword evidence="5" id="KW-0249">Electron transport</keyword>
<evidence type="ECO:0000256" key="6">
    <source>
        <dbReference type="ARBA" id="ARBA00023004"/>
    </source>
</evidence>
<dbReference type="AlphaFoldDB" id="A0A381T663"/>
<dbReference type="GO" id="GO:0005506">
    <property type="term" value="F:iron ion binding"/>
    <property type="evidence" value="ECO:0007669"/>
    <property type="project" value="InterPro"/>
</dbReference>
<dbReference type="Gene3D" id="1.10.468.10">
    <property type="entry name" value="Photosynthetic Reaction Center, subunit C, domain 2"/>
    <property type="match status" value="1"/>
</dbReference>
<organism evidence="7">
    <name type="scientific">marine metagenome</name>
    <dbReference type="NCBI Taxonomy" id="408172"/>
    <lineage>
        <taxon>unclassified sequences</taxon>
        <taxon>metagenomes</taxon>
        <taxon>ecological metagenomes</taxon>
    </lineage>
</organism>
<keyword evidence="6" id="KW-0408">Iron</keyword>
<evidence type="ECO:0000256" key="3">
    <source>
        <dbReference type="ARBA" id="ARBA00022617"/>
    </source>
</evidence>
<gene>
    <name evidence="7" type="ORF">METZ01_LOCUS64519</name>
</gene>
<keyword evidence="2" id="KW-0602">Photosynthesis</keyword>
<evidence type="ECO:0000256" key="4">
    <source>
        <dbReference type="ARBA" id="ARBA00022723"/>
    </source>
</evidence>
<dbReference type="EMBL" id="UINC01004085">
    <property type="protein sequence ID" value="SVA11665.1"/>
    <property type="molecule type" value="Genomic_DNA"/>
</dbReference>
<name>A0A381T663_9ZZZZ</name>
<evidence type="ECO:0000313" key="7">
    <source>
        <dbReference type="EMBL" id="SVA11665.1"/>
    </source>
</evidence>
<proteinExistence type="predicted"/>
<dbReference type="GO" id="GO:0019684">
    <property type="term" value="P:photosynthesis, light reaction"/>
    <property type="evidence" value="ECO:0007669"/>
    <property type="project" value="InterPro"/>
</dbReference>